<dbReference type="WBParaSite" id="TMUE_3000012001.1">
    <property type="protein sequence ID" value="TMUE_3000012001.1"/>
    <property type="gene ID" value="WBGene00301446"/>
</dbReference>
<organism evidence="2 3">
    <name type="scientific">Trichuris muris</name>
    <name type="common">Mouse whipworm</name>
    <dbReference type="NCBI Taxonomy" id="70415"/>
    <lineage>
        <taxon>Eukaryota</taxon>
        <taxon>Metazoa</taxon>
        <taxon>Ecdysozoa</taxon>
        <taxon>Nematoda</taxon>
        <taxon>Enoplea</taxon>
        <taxon>Dorylaimia</taxon>
        <taxon>Trichinellida</taxon>
        <taxon>Trichuridae</taxon>
        <taxon>Trichuris</taxon>
    </lineage>
</organism>
<keyword evidence="2" id="KW-1185">Reference proteome</keyword>
<evidence type="ECO:0000313" key="3">
    <source>
        <dbReference type="WBParaSite" id="TMUE_3000012001.1"/>
    </source>
</evidence>
<name>A0A5S6QX55_TRIMR</name>
<evidence type="ECO:0000256" key="1">
    <source>
        <dbReference type="SAM" id="SignalP"/>
    </source>
</evidence>
<sequence length="91" mass="10608">MHFIVHFLFLVFSIRVECVNFIAQTWMSHSFDAMRCMCVIIISHVKLFGESATFAPLVTVFAEDGCQAVFLNKNMRSHPVILNPIFRRDQW</sequence>
<accession>A0A5S6QX55</accession>
<keyword evidence="1" id="KW-0732">Signal</keyword>
<evidence type="ECO:0000313" key="2">
    <source>
        <dbReference type="Proteomes" id="UP000046395"/>
    </source>
</evidence>
<proteinExistence type="predicted"/>
<reference evidence="3" key="1">
    <citation type="submission" date="2019-12" db="UniProtKB">
        <authorList>
            <consortium name="WormBaseParasite"/>
        </authorList>
    </citation>
    <scope>IDENTIFICATION</scope>
</reference>
<dbReference type="Proteomes" id="UP000046395">
    <property type="component" value="Unassembled WGS sequence"/>
</dbReference>
<dbReference type="AlphaFoldDB" id="A0A5S6QX55"/>
<protein>
    <submittedName>
        <fullName evidence="3">Secreted protein</fullName>
    </submittedName>
</protein>
<feature type="signal peptide" evidence="1">
    <location>
        <begin position="1"/>
        <end position="18"/>
    </location>
</feature>
<feature type="chain" id="PRO_5024353721" evidence="1">
    <location>
        <begin position="19"/>
        <end position="91"/>
    </location>
</feature>